<dbReference type="InterPro" id="IPR043917">
    <property type="entry name" value="DUF5753"/>
</dbReference>
<name>A0AAI8PSD2_9ACTN</name>
<feature type="domain" description="HTH cro/C1-type" evidence="2">
    <location>
        <begin position="34"/>
        <end position="87"/>
    </location>
</feature>
<proteinExistence type="predicted"/>
<evidence type="ECO:0000313" key="4">
    <source>
        <dbReference type="Proteomes" id="UP000265765"/>
    </source>
</evidence>
<dbReference type="KEGG" id="sge:DWG14_07453"/>
<dbReference type="Gene3D" id="1.10.260.40">
    <property type="entry name" value="lambda repressor-like DNA-binding domains"/>
    <property type="match status" value="1"/>
</dbReference>
<sequence>MGATEPAGTPTEHGLLGGASAGPMVPRLLLGARLRALRERQDISRETAGHVIRGSRSKISRMEAGRHGFKLRDVADLLTLYEVTDEAERATLMTLAEEANTPAWWQEFHDVVPAWAQAYLAAEQAASLVRCFEVQRVPALLQTPDYARAALRRAHADASPQEIERRVALLLSRQRILHRRPATRLWAVLDEAALRRPVGGAATMRAQLRHLIDMCRLPQVTVQVMTFHGGGHSAEGGPITVVRLPGSELPDLVYLEQLTTGLYPDRPADIESYWDALNSLAVEAESPDETPTILHRILQET</sequence>
<dbReference type="SMART" id="SM00530">
    <property type="entry name" value="HTH_XRE"/>
    <property type="match status" value="1"/>
</dbReference>
<dbReference type="GO" id="GO:0003677">
    <property type="term" value="F:DNA binding"/>
    <property type="evidence" value="ECO:0007669"/>
    <property type="project" value="InterPro"/>
</dbReference>
<evidence type="ECO:0000259" key="2">
    <source>
        <dbReference type="PROSITE" id="PS50943"/>
    </source>
</evidence>
<dbReference type="EMBL" id="CP032427">
    <property type="protein sequence ID" value="AYC43147.1"/>
    <property type="molecule type" value="Genomic_DNA"/>
</dbReference>
<dbReference type="InterPro" id="IPR010982">
    <property type="entry name" value="Lambda_DNA-bd_dom_sf"/>
</dbReference>
<dbReference type="Pfam" id="PF19054">
    <property type="entry name" value="DUF5753"/>
    <property type="match status" value="1"/>
</dbReference>
<accession>A0AAI8PSD2</accession>
<dbReference type="InterPro" id="IPR001387">
    <property type="entry name" value="Cro/C1-type_HTH"/>
</dbReference>
<organism evidence="3 4">
    <name type="scientific">Streptomyces griseorubiginosus</name>
    <dbReference type="NCBI Taxonomy" id="67304"/>
    <lineage>
        <taxon>Bacteria</taxon>
        <taxon>Bacillati</taxon>
        <taxon>Actinomycetota</taxon>
        <taxon>Actinomycetes</taxon>
        <taxon>Kitasatosporales</taxon>
        <taxon>Streptomycetaceae</taxon>
        <taxon>Streptomyces</taxon>
    </lineage>
</organism>
<protein>
    <recommendedName>
        <fullName evidence="2">HTH cro/C1-type domain-containing protein</fullName>
    </recommendedName>
</protein>
<feature type="region of interest" description="Disordered" evidence="1">
    <location>
        <begin position="1"/>
        <end position="20"/>
    </location>
</feature>
<reference evidence="3 4" key="1">
    <citation type="submission" date="2018-09" db="EMBL/GenBank/DDBJ databases">
        <title>Production of Trimethoprim by Streptomyces sp. 3E-1.</title>
        <authorList>
            <person name="Kang H.J."/>
            <person name="Kim S.B."/>
        </authorList>
    </citation>
    <scope>NUCLEOTIDE SEQUENCE [LARGE SCALE GENOMIC DNA]</scope>
    <source>
        <strain evidence="3 4">3E-1</strain>
    </source>
</reference>
<dbReference type="PROSITE" id="PS50943">
    <property type="entry name" value="HTH_CROC1"/>
    <property type="match status" value="1"/>
</dbReference>
<gene>
    <name evidence="3" type="ORF">DWG14_07453</name>
</gene>
<dbReference type="SUPFAM" id="SSF47413">
    <property type="entry name" value="lambda repressor-like DNA-binding domains"/>
    <property type="match status" value="1"/>
</dbReference>
<evidence type="ECO:0000256" key="1">
    <source>
        <dbReference type="SAM" id="MobiDB-lite"/>
    </source>
</evidence>
<dbReference type="Proteomes" id="UP000265765">
    <property type="component" value="Chromosome"/>
</dbReference>
<dbReference type="Pfam" id="PF13560">
    <property type="entry name" value="HTH_31"/>
    <property type="match status" value="1"/>
</dbReference>
<evidence type="ECO:0000313" key="3">
    <source>
        <dbReference type="EMBL" id="AYC43147.1"/>
    </source>
</evidence>
<dbReference type="AlphaFoldDB" id="A0AAI8PSD2"/>